<evidence type="ECO:0000256" key="3">
    <source>
        <dbReference type="ARBA" id="ARBA00022630"/>
    </source>
</evidence>
<comment type="caution">
    <text evidence="6">The sequence shown here is derived from an EMBL/GenBank/DDBJ whole genome shotgun (WGS) entry which is preliminary data.</text>
</comment>
<keyword evidence="3" id="KW-0285">Flavoprotein</keyword>
<dbReference type="InterPro" id="IPR023753">
    <property type="entry name" value="FAD/NAD-binding_dom"/>
</dbReference>
<dbReference type="Gene3D" id="3.50.50.60">
    <property type="entry name" value="FAD/NAD(P)-binding domain"/>
    <property type="match status" value="2"/>
</dbReference>
<evidence type="ECO:0000256" key="1">
    <source>
        <dbReference type="ARBA" id="ARBA00001974"/>
    </source>
</evidence>
<evidence type="ECO:0000256" key="4">
    <source>
        <dbReference type="ARBA" id="ARBA00023002"/>
    </source>
</evidence>
<gene>
    <name evidence="6" type="ORF">GCM10008018_29260</name>
</gene>
<dbReference type="Proteomes" id="UP000615455">
    <property type="component" value="Unassembled WGS sequence"/>
</dbReference>
<proteinExistence type="predicted"/>
<dbReference type="EMBL" id="BMHE01000013">
    <property type="protein sequence ID" value="GFZ81745.1"/>
    <property type="molecule type" value="Genomic_DNA"/>
</dbReference>
<dbReference type="Pfam" id="PF07992">
    <property type="entry name" value="Pyr_redox_2"/>
    <property type="match status" value="1"/>
</dbReference>
<dbReference type="SUPFAM" id="SSF51905">
    <property type="entry name" value="FAD/NAD(P)-binding domain"/>
    <property type="match status" value="1"/>
</dbReference>
<evidence type="ECO:0000313" key="7">
    <source>
        <dbReference type="Proteomes" id="UP000615455"/>
    </source>
</evidence>
<dbReference type="PRINTS" id="PR00469">
    <property type="entry name" value="PNDRDTASEII"/>
</dbReference>
<evidence type="ECO:0000256" key="2">
    <source>
        <dbReference type="ARBA" id="ARBA00011738"/>
    </source>
</evidence>
<protein>
    <submittedName>
        <fullName evidence="6">Thioredoxin reductase</fullName>
    </submittedName>
</protein>
<evidence type="ECO:0000259" key="5">
    <source>
        <dbReference type="Pfam" id="PF07992"/>
    </source>
</evidence>
<organism evidence="6 7">
    <name type="scientific">Paenibacillus marchantiophytorum</name>
    <dbReference type="NCBI Taxonomy" id="1619310"/>
    <lineage>
        <taxon>Bacteria</taxon>
        <taxon>Bacillati</taxon>
        <taxon>Bacillota</taxon>
        <taxon>Bacilli</taxon>
        <taxon>Bacillales</taxon>
        <taxon>Paenibacillaceae</taxon>
        <taxon>Paenibacillus</taxon>
    </lineage>
</organism>
<dbReference type="InterPro" id="IPR036188">
    <property type="entry name" value="FAD/NAD-bd_sf"/>
</dbReference>
<name>A0ABQ1EQP6_9BACL</name>
<keyword evidence="7" id="KW-1185">Reference proteome</keyword>
<feature type="domain" description="FAD/NAD(P)-binding" evidence="5">
    <location>
        <begin position="5"/>
        <end position="289"/>
    </location>
</feature>
<evidence type="ECO:0000313" key="6">
    <source>
        <dbReference type="EMBL" id="GFZ81745.1"/>
    </source>
</evidence>
<dbReference type="PANTHER" id="PTHR48105">
    <property type="entry name" value="THIOREDOXIN REDUCTASE 1-RELATED-RELATED"/>
    <property type="match status" value="1"/>
</dbReference>
<sequence>MEQYDSLIVGGGIAGLQAAIQLGRYEHRVLVIDAGYGRSTLCQSYHNLLGWPDGISGNELRRLGRLQAEKLGVAFIQDEVVQAVKKGKPGDGFELWGKSGKGYEAPTVLLATGLMDPLPELPKLKECLGLTVYVCPDCDGYEIKNKQTIIMGSGDVGAGMALKLSSRTDKLVYVNHGQRVVQKELLEQMEQHGIAYWAEDIQEVIAAGKGIFGGVVLASGQSLAAERGFVAFGGNEVKSDLARQLGAERMENRHIITDSRSKMTSVPFVWAAGDVGVHAEQVTIAMGEGAQAAIWMNKALLMMKEEANAHRVIVHS</sequence>
<accession>A0ABQ1EQP6</accession>
<dbReference type="PRINTS" id="PR00368">
    <property type="entry name" value="FADPNR"/>
</dbReference>
<dbReference type="InterPro" id="IPR050097">
    <property type="entry name" value="Ferredoxin-NADP_redctase_2"/>
</dbReference>
<comment type="subunit">
    <text evidence="2">Homodimer.</text>
</comment>
<comment type="cofactor">
    <cofactor evidence="1">
        <name>FAD</name>
        <dbReference type="ChEBI" id="CHEBI:57692"/>
    </cofactor>
</comment>
<reference evidence="7" key="1">
    <citation type="journal article" date="2019" name="Int. J. Syst. Evol. Microbiol.">
        <title>The Global Catalogue of Microorganisms (GCM) 10K type strain sequencing project: providing services to taxonomists for standard genome sequencing and annotation.</title>
        <authorList>
            <consortium name="The Broad Institute Genomics Platform"/>
            <consortium name="The Broad Institute Genome Sequencing Center for Infectious Disease"/>
            <person name="Wu L."/>
            <person name="Ma J."/>
        </authorList>
    </citation>
    <scope>NUCLEOTIDE SEQUENCE [LARGE SCALE GENOMIC DNA]</scope>
    <source>
        <strain evidence="7">CGMCC 1.15043</strain>
    </source>
</reference>
<keyword evidence="4" id="KW-0560">Oxidoreductase</keyword>
<dbReference type="RefSeq" id="WP_189012596.1">
    <property type="nucleotide sequence ID" value="NZ_BMHE01000013.1"/>
</dbReference>